<evidence type="ECO:0000256" key="1">
    <source>
        <dbReference type="ARBA" id="ARBA00022723"/>
    </source>
</evidence>
<dbReference type="Pfam" id="PF00248">
    <property type="entry name" value="Aldo_ket_red"/>
    <property type="match status" value="1"/>
</dbReference>
<dbReference type="GO" id="GO:0051536">
    <property type="term" value="F:iron-sulfur cluster binding"/>
    <property type="evidence" value="ECO:0007669"/>
    <property type="project" value="UniProtKB-KW"/>
</dbReference>
<feature type="domain" description="4Fe-4S ferredoxin-type" evidence="4">
    <location>
        <begin position="340"/>
        <end position="368"/>
    </location>
</feature>
<dbReference type="PROSITE" id="PS51379">
    <property type="entry name" value="4FE4S_FER_2"/>
    <property type="match status" value="1"/>
</dbReference>
<dbReference type="SUPFAM" id="SSF51430">
    <property type="entry name" value="NAD(P)-linked oxidoreductase"/>
    <property type="match status" value="1"/>
</dbReference>
<comment type="caution">
    <text evidence="5">The sequence shown here is derived from an EMBL/GenBank/DDBJ whole genome shotgun (WGS) entry which is preliminary data.</text>
</comment>
<name>A0AAJ1MIV2_9SPIO</name>
<accession>A0AAJ1MIV2</accession>
<dbReference type="AlphaFoldDB" id="A0AAJ1MIV2"/>
<dbReference type="Proteomes" id="UP001221217">
    <property type="component" value="Unassembled WGS sequence"/>
</dbReference>
<dbReference type="Pfam" id="PF13187">
    <property type="entry name" value="Fer4_9"/>
    <property type="match status" value="1"/>
</dbReference>
<dbReference type="InterPro" id="IPR036812">
    <property type="entry name" value="NAD(P)_OxRdtase_dom_sf"/>
</dbReference>
<proteinExistence type="predicted"/>
<dbReference type="PANTHER" id="PTHR43312">
    <property type="entry name" value="D-THREO-ALDOSE 1-DEHYDROGENASE"/>
    <property type="match status" value="1"/>
</dbReference>
<dbReference type="InterPro" id="IPR017896">
    <property type="entry name" value="4Fe4S_Fe-S-bd"/>
</dbReference>
<dbReference type="InterPro" id="IPR053135">
    <property type="entry name" value="AKR2_Oxidoreductase"/>
</dbReference>
<dbReference type="EMBL" id="JAQQAL010000010">
    <property type="protein sequence ID" value="MDC7225962.1"/>
    <property type="molecule type" value="Genomic_DNA"/>
</dbReference>
<dbReference type="CDD" id="cd19096">
    <property type="entry name" value="AKR_Fe-S_oxidoreductase"/>
    <property type="match status" value="1"/>
</dbReference>
<dbReference type="InterPro" id="IPR017900">
    <property type="entry name" value="4Fe4S_Fe_S_CS"/>
</dbReference>
<organism evidence="5 6">
    <name type="scientific">Candidatus Thalassospirochaeta sargassi</name>
    <dbReference type="NCBI Taxonomy" id="3119039"/>
    <lineage>
        <taxon>Bacteria</taxon>
        <taxon>Pseudomonadati</taxon>
        <taxon>Spirochaetota</taxon>
        <taxon>Spirochaetia</taxon>
        <taxon>Spirochaetales</taxon>
        <taxon>Spirochaetaceae</taxon>
        <taxon>Candidatus Thalassospirochaeta</taxon>
    </lineage>
</organism>
<protein>
    <submittedName>
        <fullName evidence="5">Aldo/keto reductase</fullName>
    </submittedName>
</protein>
<dbReference type="InterPro" id="IPR009051">
    <property type="entry name" value="Helical_ferredxn"/>
</dbReference>
<dbReference type="InterPro" id="IPR020471">
    <property type="entry name" value="AKR"/>
</dbReference>
<evidence type="ECO:0000259" key="4">
    <source>
        <dbReference type="PROSITE" id="PS51379"/>
    </source>
</evidence>
<dbReference type="InterPro" id="IPR023210">
    <property type="entry name" value="NADP_OxRdtase_dom"/>
</dbReference>
<evidence type="ECO:0000313" key="5">
    <source>
        <dbReference type="EMBL" id="MDC7225962.1"/>
    </source>
</evidence>
<gene>
    <name evidence="5" type="ORF">PQJ61_04275</name>
</gene>
<evidence type="ECO:0000256" key="3">
    <source>
        <dbReference type="ARBA" id="ARBA00023014"/>
    </source>
</evidence>
<evidence type="ECO:0000313" key="6">
    <source>
        <dbReference type="Proteomes" id="UP001221217"/>
    </source>
</evidence>
<dbReference type="Gene3D" id="1.10.1060.10">
    <property type="entry name" value="Alpha-helical ferredoxin"/>
    <property type="match status" value="1"/>
</dbReference>
<dbReference type="SUPFAM" id="SSF46548">
    <property type="entry name" value="alpha-helical ferredoxin"/>
    <property type="match status" value="1"/>
</dbReference>
<sequence>MKYRDFGKTGAEVSVLGFGCMRLPLVEGSDTDVDFEESRRIIRRGIDLGVNYIDTAWPYHNGMSEEIVGRVLEDGYREKVYIATKMPSWLVKGREDMDDFLDRQLERLQTDYIDFYLIHTLNKMSWSKLKELGLFDFIEKAKASGKIRHIGFSFHDELPVFKEIVDGYDWEFTQIQYNFMDTEYQAGREGLEYAAARGLGIVVMEPLRGGSFLKNIPDDIQALWDACEAVSSAADAALKWVWNHDEVGLLLSGMGTMEQVIENCKSADEAAVHSLDAGVIDTIERVRDIYHERIIAPCTNCKYCMPCPSGVDIPSCLNFLNNTSVYNSVDQFRVGYRDYFSDDKKADNCIECGQCEEACPQHIQIIEHLKQLDSIMK</sequence>
<dbReference type="PRINTS" id="PR00069">
    <property type="entry name" value="ALDKETRDTASE"/>
</dbReference>
<evidence type="ECO:0000256" key="2">
    <source>
        <dbReference type="ARBA" id="ARBA00023004"/>
    </source>
</evidence>
<dbReference type="PROSITE" id="PS00198">
    <property type="entry name" value="4FE4S_FER_1"/>
    <property type="match status" value="1"/>
</dbReference>
<dbReference type="Gene3D" id="3.20.20.100">
    <property type="entry name" value="NADP-dependent oxidoreductase domain"/>
    <property type="match status" value="1"/>
</dbReference>
<reference evidence="5 6" key="1">
    <citation type="submission" date="2022-12" db="EMBL/GenBank/DDBJ databases">
        <title>Metagenome assembled genome from gulf of manar.</title>
        <authorList>
            <person name="Kohli P."/>
            <person name="Pk S."/>
            <person name="Venkata Ramana C."/>
            <person name="Sasikala C."/>
        </authorList>
    </citation>
    <scope>NUCLEOTIDE SEQUENCE [LARGE SCALE GENOMIC DNA]</scope>
    <source>
        <strain evidence="5">JB008</strain>
    </source>
</reference>
<keyword evidence="1" id="KW-0479">Metal-binding</keyword>
<dbReference type="GO" id="GO:0046872">
    <property type="term" value="F:metal ion binding"/>
    <property type="evidence" value="ECO:0007669"/>
    <property type="project" value="UniProtKB-KW"/>
</dbReference>
<keyword evidence="2" id="KW-0408">Iron</keyword>
<keyword evidence="3" id="KW-0411">Iron-sulfur</keyword>
<dbReference type="GO" id="GO:0016491">
    <property type="term" value="F:oxidoreductase activity"/>
    <property type="evidence" value="ECO:0007669"/>
    <property type="project" value="InterPro"/>
</dbReference>
<dbReference type="PANTHER" id="PTHR43312:SF2">
    <property type="entry name" value="OXIDOREDUCTASE"/>
    <property type="match status" value="1"/>
</dbReference>